<dbReference type="Pfam" id="PF00168">
    <property type="entry name" value="C2"/>
    <property type="match status" value="1"/>
</dbReference>
<dbReference type="CDD" id="cd00030">
    <property type="entry name" value="C2"/>
    <property type="match status" value="1"/>
</dbReference>
<evidence type="ECO:0000256" key="2">
    <source>
        <dbReference type="SAM" id="MobiDB-lite"/>
    </source>
</evidence>
<accession>A0A1V9Y6R1</accession>
<dbReference type="InterPro" id="IPR035892">
    <property type="entry name" value="C2_domain_sf"/>
</dbReference>
<name>A0A1V9Y6R1_9STRA</name>
<sequence>MSFVREAVSKAIVRGLRAYLAHIEQESVSMGLWDGDLALEDVELKIAAFNSEECPFAITHGAIQSIRIQVPWKTFWKDEIRVEIGGVDIEVQSKGFHDVEKELHEKNRKVQEMHSVAISSASWTSWLTGGLSSSITERMWKNVHLEISNIHIYYVTPGIRIGMNLDGLQWKNHEAFHEKLQVFTIKSIAIYAEEDVKEAAYWVLPLVYLHATIRQEVSGFDVQCHCTSVDITIPSSLLKVYTHYVQSTACYENGVRFKCKRWQHLHGKSKIPRTKALWKFAISNVRSLLRPTPKKSTISTSQMECYVHLYSLWLELMRSRNAKALRLVSQLSFYELQMTTLEIYECQQQAKYLAQRHHDEPAATVQIESPPEIQVTITWLLDNVSLNIHVGDINMVNTWHQISGTGQIQLVGMRISNVELECEVQKNGALLHQLNTDIIHVSLSDWYLSVNGMKYHHRVGESIASIRHQSSLIPLLQLRNFDAVCAVAHDCSMKCDVVMIQWFVSSRLLELLKQCTSSPSNAEDEVAYPVPFIANFTCQEASCIFLLPSIGNVNCWPARDCNGEATLAQVDATSIQYAIWSQSAEYRSDLSLGSVTVSLLQKEILKISPCKDKTQALSIMSQDYRPANHRQSFTLYSGDFKCSFYPELICDALSQISNYSMGLQNLSPPSTVGGPPSSVTRFIQLNQEQTTVMCYQRDLPFVKIALHQVESTILNGIVHIKAKILDVQDLTKYGNVHQHFIMPTECHCGAPCYMLDITLKEDLAIDLHAIQFTCLYRFYLEVWNYMYESSGGILPVLNAISTYFPADDTNSYKQCKSLIMRQVAFIIPRNSESEDRLALVMDKCTLQRSFVNSTWSFDAPPQTTENADRNGTIQRDGLHMYSMSILCADTQEISERFWSFQYGTTSETRPGSLPVAKHNISKSPLVRANTRVYGATQADLQWVLVTLDPTDLIFMRDTFAAGVAIQTRDLYVFQPNLRLEMDVTEWSLLLSIWYDNMGEYVKFPTPFIQTQPFTQPYESGPHPDHAPFENLSQLPVDQYVYTWEVGLICHLWELQIELKESDETVKLSFSSVTGMVKGSDNTTFLRSTIAASHVQFTKMSPKFPPVVLAEVASSTNSDEVDIYFPFRSENQPKHAFQFSSIRFPYGYTMMAITFGGTQVSLFDFPEVLAFVIEYFSTFFYDPEFGYPWPNSDLHMDTSDVFGEIDVGSFLTTVESFHSDKIDSPESSLWYSLDTQLSSCTIILSNATKNLTLSSLPDASWRLTYSWNESSSIVHAKVAGVEGKFHEEEKHRKMLTPTSIVWQYSSNLLLAQTSHNLDIERYDPIFPGAKELTVYVYVVPNDYEFFQVLVNKYVCMMNNEDEDLGDVENQTPAFIGVIHTAKLTLPPRVCLMVLHDTLHFQKPLTYLLITNFEYERLEFNDVDEDQSTEKAKQAEEVLQNEFETTSFSKATCGVNIQAFNNIVRGWETLLESTHLKILHEIGPNRGTGFILYTKDSIQINLTEYFLNMVLEQCASTASDTVGIINYTGKSVRYFQPQPEASKRMIKYVDHLQSGALHSPPIVSVLFENRMLETTVENQNYLLVLFQNYDHSVDHLRQKLASNAAALTYSMSIQLFGFAWIHQVDLNQSGNYFFDLEPEEADLIKDSEDLDFQNTLSNPAIRAALRCLVGITKTRWGQCVSLQSQFEVCNATSFVLGIRVGHGKHHPVELIPQEKMYRVPLQRLYEYAKSSHGKHVGFIYLSRLPSGASVTTVEGEAMDLLLMMTDSKSSYFYSITNKINLCLEVSERTSIAERKGRWSFFSSTKDGRMALPRIQSNLTRIIVHPPLTLENTLCVNIVCCIFRYKVHLGKSVKDIVWEGTIKVGGNTQIYTPNLQDVLYLSILLPLLQCESLKPAVIHVPIVVTTKNHIKVDSIIELVEKKSKSASRTLKLKIENLVGGWLVVVARGLLLCMHHIGFQGCEERRKSIGEQLMRKCLFRDLNATTVCSDEPISEAHIEPNQQDLCMCSSPLCAGRRSARFATMFSFSSVAFEEVAAFANSLCIKCPKHSWSKGFSLEALGIDQVVEVKSASSVIPISVRISLGPDVFYRTKCVVFTPRFLIFNQLRSAIALYDAHDSLSMTMAPFDIQPFHPSAKLPPKKRQVVSVQYVLAKQNSLFRSGKFDVATSSELDVCIASVSDWKIPKFSCRDTKRGFLESKGNCGMLSQFVLSSLRIGKSIIVQHKNIPLEMIRVHSRFVGSSALTVFRPLTSINEVGYRIENQTSCHLLFYRQANVESALNTWQMLRPGNSALFTWVESLAPHQICICLRNEEAGHRLAQKSLWSSKHIPKKTILSIGKKKFDQTMHFSYLSSRTVVNERKGMGLEDVETISFDVIGLQVPVTKPVSRQTIDHTMSTASDEPIETKPSLANLHLNFHNPSLFQKPKRNTSYARVDGDGMTRVLRLRDSSTLDDEKSYFLKEEIRMQKMLTDMLSLQNTQIFESAIPVGGGDLSRRRSVELESVNIPSRPMENRSRTTRCSSHAELQQIQSSTSNEPSSIFTTTTATTSRQSTPTMQHPDKNKLRQLQERVLTFVPNPTFEDIHQVLITIRSAANLEPISNGDTSSLHPYCAITVLQNGGKVNVAPQKTYYLERTSNPTWHDQTFLFDLDGAQNDDVMVQLELMSHQAISSPTTLGSASLSLVDITTGGPIIKTLDIWRTTPKKKSVVGTLEIQIEVCRTIPQLLSHWYRLLRERIQATSENLVYVRARLNKIEKERVLESKRRLNDPLPSKTATKDKAKQILLKKKDKLVAQKNKLKVKWNQQLHHFQQHHMNDTLQTLKDVAEKRILNNVRKFNKSTRTTPIASLQRVKRLFSNRDGEAALPTAPLVNSMLRSAHHFYNPKQVHNAQIDYVTEIKAQYERSVCHGGTLILTILEGRGFNGKGDKIRCCITSEGNTYKTNKLRGENTMSWKPNIFEIPLRRRNGQAVIQVINVATGTSQTSLGSVNISIDMVAEYCTTKDAHLTGWFPLQFNKDTIPLEKDMERLVGADRASGARGYCTPSTTMCLNIQLQYNVSQTSFVVGSTVQYAILDIREIALSMSAHVYPIFSLSEAPSLEMQEVLRVSFEKVNALYVQSTKQQHYSFEVGSLQVDNQRSFSHQVGLPVVLSPANPANEPLLQCTIGLNFPKPLSSNEESLIHLEYMALHVQDIDLTFDEAILRTLYDILERLYDKHASLLTDFQPKKRSEVTKLYIARLEVSPFRANITFRKSYTANNRAPLRQHFKSKFAHSFAAGLVNVAKSIENAPLQFNALIIQHEITDLDHMSTIVLDHYTTSLLRQLYKLVGSMNFMGNPVGLAASVRDGLKDFVVSPYVGLARSGASGFVSGLTKGTLSLVGHTAFGVFDTTSRLTAAMGNSFATLSWDRSYNAKRNFFALARPSSRREQLCICKNKLEHDVGSGILGGIAGLFVDPIRGAYSGSRGFAVGMVKGVTGVVVKPVVGTIDMTTHVMEGLRDIAGLTFNNKQITEERQRKRIAHTFGNDGRLLPPDPVWNWAKALLVSFDPVSAPKLQVQIGDVCDQAQIVWTTAFKAAPGEYTMIVVRKGEVLSAAISSQHWQQPVLKWRITKDYVQGISLYKSGTSSRIVFFLNKPYKDPQVQISTLPWEDTRNFENDERKLHYLFDLLSRQYPVVGQQTQSNTANHEVSKLQQFAFERLFATQETLKTQYCLHPSDRETLVQSPWINLSEKKPLSPTKSNGDIRPSLQVNIL</sequence>
<dbReference type="SMART" id="SM00239">
    <property type="entry name" value="C2"/>
    <property type="match status" value="2"/>
</dbReference>
<gene>
    <name evidence="4" type="ORF">THRCLA_11772</name>
</gene>
<dbReference type="PANTHER" id="PTHR16166">
    <property type="entry name" value="VACUOLAR PROTEIN SORTING-ASSOCIATED PROTEIN VPS13"/>
    <property type="match status" value="1"/>
</dbReference>
<dbReference type="Pfam" id="PF25036">
    <property type="entry name" value="VPS13_VAB"/>
    <property type="match status" value="2"/>
</dbReference>
<feature type="compositionally biased region" description="Low complexity" evidence="2">
    <location>
        <begin position="2532"/>
        <end position="2549"/>
    </location>
</feature>
<comment type="caution">
    <text evidence="4">The sequence shown here is derived from an EMBL/GenBank/DDBJ whole genome shotgun (WGS) entry which is preliminary data.</text>
</comment>
<dbReference type="Gene3D" id="2.60.40.150">
    <property type="entry name" value="C2 domain"/>
    <property type="match status" value="1"/>
</dbReference>
<evidence type="ECO:0000313" key="5">
    <source>
        <dbReference type="Proteomes" id="UP000243217"/>
    </source>
</evidence>
<feature type="region of interest" description="Disordered" evidence="2">
    <location>
        <begin position="2502"/>
        <end position="2555"/>
    </location>
</feature>
<feature type="compositionally biased region" description="Polar residues" evidence="2">
    <location>
        <begin position="2512"/>
        <end position="2531"/>
    </location>
</feature>
<protein>
    <submittedName>
        <fullName evidence="4">Vacuolar associated sorting protein</fullName>
    </submittedName>
</protein>
<dbReference type="Proteomes" id="UP000243217">
    <property type="component" value="Unassembled WGS sequence"/>
</dbReference>
<dbReference type="SUPFAM" id="SSF49562">
    <property type="entry name" value="C2 domain (Calcium/lipid-binding domain, CaLB)"/>
    <property type="match status" value="2"/>
</dbReference>
<dbReference type="PROSITE" id="PS50004">
    <property type="entry name" value="C2"/>
    <property type="match status" value="1"/>
</dbReference>
<dbReference type="STRING" id="74557.A0A1V9Y6R1"/>
<proteinExistence type="inferred from homology"/>
<dbReference type="InterPro" id="IPR026847">
    <property type="entry name" value="VPS13"/>
</dbReference>
<dbReference type="OrthoDB" id="61483at2759"/>
<organism evidence="4 5">
    <name type="scientific">Thraustotheca clavata</name>
    <dbReference type="NCBI Taxonomy" id="74557"/>
    <lineage>
        <taxon>Eukaryota</taxon>
        <taxon>Sar</taxon>
        <taxon>Stramenopiles</taxon>
        <taxon>Oomycota</taxon>
        <taxon>Saprolegniomycetes</taxon>
        <taxon>Saprolegniales</taxon>
        <taxon>Achlyaceae</taxon>
        <taxon>Thraustotheca</taxon>
    </lineage>
</organism>
<evidence type="ECO:0000259" key="3">
    <source>
        <dbReference type="PROSITE" id="PS50004"/>
    </source>
</evidence>
<reference evidence="4 5" key="1">
    <citation type="journal article" date="2014" name="Genome Biol. Evol.">
        <title>The secreted proteins of Achlya hypogyna and Thraustotheca clavata identify the ancestral oomycete secretome and reveal gene acquisitions by horizontal gene transfer.</title>
        <authorList>
            <person name="Misner I."/>
            <person name="Blouin N."/>
            <person name="Leonard G."/>
            <person name="Richards T.A."/>
            <person name="Lane C.E."/>
        </authorList>
    </citation>
    <scope>NUCLEOTIDE SEQUENCE [LARGE SCALE GENOMIC DNA]</scope>
    <source>
        <strain evidence="4 5">ATCC 34112</strain>
    </source>
</reference>
<evidence type="ECO:0000256" key="1">
    <source>
        <dbReference type="ARBA" id="ARBA00006545"/>
    </source>
</evidence>
<dbReference type="GO" id="GO:0006623">
    <property type="term" value="P:protein targeting to vacuole"/>
    <property type="evidence" value="ECO:0007669"/>
    <property type="project" value="TreeGrafter"/>
</dbReference>
<feature type="domain" description="C2" evidence="3">
    <location>
        <begin position="2560"/>
        <end position="2689"/>
    </location>
</feature>
<dbReference type="EMBL" id="JNBS01005004">
    <property type="protein sequence ID" value="OQR81400.1"/>
    <property type="molecule type" value="Genomic_DNA"/>
</dbReference>
<evidence type="ECO:0000313" key="4">
    <source>
        <dbReference type="EMBL" id="OQR81400.1"/>
    </source>
</evidence>
<dbReference type="GO" id="GO:0045053">
    <property type="term" value="P:protein retention in Golgi apparatus"/>
    <property type="evidence" value="ECO:0007669"/>
    <property type="project" value="TreeGrafter"/>
</dbReference>
<keyword evidence="5" id="KW-1185">Reference proteome</keyword>
<dbReference type="InterPro" id="IPR000008">
    <property type="entry name" value="C2_dom"/>
</dbReference>
<dbReference type="InterPro" id="IPR009543">
    <property type="entry name" value="VPS13_VAB"/>
</dbReference>
<dbReference type="PANTHER" id="PTHR16166:SF93">
    <property type="entry name" value="INTERMEMBRANE LIPID TRANSFER PROTEIN VPS13"/>
    <property type="match status" value="1"/>
</dbReference>
<comment type="similarity">
    <text evidence="1">Belongs to the VPS13 family.</text>
</comment>